<dbReference type="Pfam" id="PF00856">
    <property type="entry name" value="SET"/>
    <property type="match status" value="1"/>
</dbReference>
<dbReference type="GO" id="GO:0032259">
    <property type="term" value="P:methylation"/>
    <property type="evidence" value="ECO:0007669"/>
    <property type="project" value="UniProtKB-KW"/>
</dbReference>
<dbReference type="InterPro" id="IPR044421">
    <property type="entry name" value="SMYD4_SET"/>
</dbReference>
<keyword evidence="8 15" id="KW-0863">Zinc-finger</keyword>
<evidence type="ECO:0000256" key="12">
    <source>
        <dbReference type="ARBA" id="ARBA00093423"/>
    </source>
</evidence>
<dbReference type="SUPFAM" id="SSF82199">
    <property type="entry name" value="SET domain"/>
    <property type="match status" value="1"/>
</dbReference>
<keyword evidence="5" id="KW-0808">Transferase</keyword>
<dbReference type="GO" id="GO:0008757">
    <property type="term" value="F:S-adenosylmethionine-dependent methyltransferase activity"/>
    <property type="evidence" value="ECO:0007669"/>
    <property type="project" value="UniProtKB-ARBA"/>
</dbReference>
<evidence type="ECO:0000256" key="15">
    <source>
        <dbReference type="PROSITE-ProRule" id="PRU00134"/>
    </source>
</evidence>
<dbReference type="PROSITE" id="PS50865">
    <property type="entry name" value="ZF_MYND_2"/>
    <property type="match status" value="1"/>
</dbReference>
<sequence length="633" mass="73863">MEILHETFYRRIKEANKDIWVTNKFNTLKNDEERVIFTLTVMQEFNIVPKAKDVPKSSVDSIKFREEGNKLFFTNPLDGNKCIEVLRLYTKSVAYANPSSEELALAYANRSAVLLKIHKYEKSIQDIDRALSLNYPDKLKVKLYVRKVECLVSIGESSIEEDYETALHWLEKMSLDDPKRKEFQTKLQYLYEQSKKEIKKNIKKQRNQHLLKVKSHSEEVPCASDAIAIKYNDRYGRHVVATRDISPGEVIASEKPYSFILSPDNIYTHCSNCLDVSLASIPCDYCTYAMYCSEKCKLEDWKKYHDIECPVFSILFEISNYIKFDLFSARIAIQAMREFKSLENLRRRIKQIDEWDDPRTKGFGSDKKFHSNKYISIYSLTTNTEKRPAIDLFRRSVDACIILYLLATRTMIFGDKLEHELSALIKNKDVTLIGGLILRHQQLIPSNIHSFDEEYGLDSRERGAVAMAFYSLFNHSCDPNVLRYSRSTDIIMCAAYPIKKGEQLLDNYGQHYAIMVKPRRQEKLLKQYYFKCDCIPCEQNWPLYFGLSSFQDLVTDPYDKSIISMALIKFETYVSLATVDEVHDKPYVIQDLLKMVQILYNHAPMPCKEMNEVVETIKRVYCLNGNRFDLPMI</sequence>
<dbReference type="Proteomes" id="UP001607302">
    <property type="component" value="Unassembled WGS sequence"/>
</dbReference>
<dbReference type="InterPro" id="IPR002893">
    <property type="entry name" value="Znf_MYND"/>
</dbReference>
<evidence type="ECO:0000256" key="10">
    <source>
        <dbReference type="ARBA" id="ARBA00023242"/>
    </source>
</evidence>
<dbReference type="PANTHER" id="PTHR46165">
    <property type="entry name" value="SET AND MYND DOMAIN-CONTAINING PROTEIN 4"/>
    <property type="match status" value="1"/>
</dbReference>
<evidence type="ECO:0000256" key="8">
    <source>
        <dbReference type="ARBA" id="ARBA00022771"/>
    </source>
</evidence>
<dbReference type="SUPFAM" id="SSF144232">
    <property type="entry name" value="HIT/MYND zinc finger-like"/>
    <property type="match status" value="1"/>
</dbReference>
<evidence type="ECO:0000256" key="7">
    <source>
        <dbReference type="ARBA" id="ARBA00022723"/>
    </source>
</evidence>
<evidence type="ECO:0000256" key="6">
    <source>
        <dbReference type="ARBA" id="ARBA00022691"/>
    </source>
</evidence>
<dbReference type="InterPro" id="IPR046341">
    <property type="entry name" value="SET_dom_sf"/>
</dbReference>
<dbReference type="PROSITE" id="PS50280">
    <property type="entry name" value="SET"/>
    <property type="match status" value="1"/>
</dbReference>
<comment type="caution">
    <text evidence="18">The sequence shown here is derived from an EMBL/GenBank/DDBJ whole genome shotgun (WGS) entry which is preliminary data.</text>
</comment>
<evidence type="ECO:0000259" key="17">
    <source>
        <dbReference type="PROSITE" id="PS50865"/>
    </source>
</evidence>
<evidence type="ECO:0000256" key="1">
    <source>
        <dbReference type="ARBA" id="ARBA00004123"/>
    </source>
</evidence>
<keyword evidence="9" id="KW-0862">Zinc</keyword>
<evidence type="ECO:0000313" key="19">
    <source>
        <dbReference type="Proteomes" id="UP001607302"/>
    </source>
</evidence>
<dbReference type="EMBL" id="JAUDFV010000020">
    <property type="protein sequence ID" value="KAL2740482.1"/>
    <property type="molecule type" value="Genomic_DNA"/>
</dbReference>
<keyword evidence="6" id="KW-0949">S-adenosyl-L-methionine</keyword>
<comment type="catalytic activity">
    <reaction evidence="11">
        <text>L-lysyl-[protein] + S-adenosyl-L-methionine = N(6)-methyl-L-lysyl-[protein] + S-adenosyl-L-homocysteine + H(+)</text>
        <dbReference type="Rhea" id="RHEA:51736"/>
        <dbReference type="Rhea" id="RHEA-COMP:9752"/>
        <dbReference type="Rhea" id="RHEA-COMP:13053"/>
        <dbReference type="ChEBI" id="CHEBI:15378"/>
        <dbReference type="ChEBI" id="CHEBI:29969"/>
        <dbReference type="ChEBI" id="CHEBI:57856"/>
        <dbReference type="ChEBI" id="CHEBI:59789"/>
        <dbReference type="ChEBI" id="CHEBI:61929"/>
    </reaction>
</comment>
<accession>A0ABD2C615</accession>
<dbReference type="PANTHER" id="PTHR46165:SF2">
    <property type="entry name" value="SET AND MYND DOMAIN-CONTAINING PROTEIN 4"/>
    <property type="match status" value="1"/>
</dbReference>
<evidence type="ECO:0000256" key="5">
    <source>
        <dbReference type="ARBA" id="ARBA00022679"/>
    </source>
</evidence>
<protein>
    <recommendedName>
        <fullName evidence="13">Protein-lysine N-methyltransferase SMYD4</fullName>
    </recommendedName>
    <alternativeName>
        <fullName evidence="14">SET and MYND domain-containing protein 4</fullName>
    </alternativeName>
</protein>
<dbReference type="SUPFAM" id="SSF48452">
    <property type="entry name" value="TPR-like"/>
    <property type="match status" value="1"/>
</dbReference>
<evidence type="ECO:0000256" key="9">
    <source>
        <dbReference type="ARBA" id="ARBA00022833"/>
    </source>
</evidence>
<dbReference type="Pfam" id="PF01753">
    <property type="entry name" value="zf-MYND"/>
    <property type="match status" value="1"/>
</dbReference>
<dbReference type="Gene3D" id="1.10.220.160">
    <property type="match status" value="1"/>
</dbReference>
<evidence type="ECO:0000256" key="3">
    <source>
        <dbReference type="ARBA" id="ARBA00022490"/>
    </source>
</evidence>
<dbReference type="GO" id="GO:0005737">
    <property type="term" value="C:cytoplasm"/>
    <property type="evidence" value="ECO:0007669"/>
    <property type="project" value="UniProtKB-SubCell"/>
</dbReference>
<gene>
    <name evidence="18" type="ORF">V1478_000623</name>
</gene>
<dbReference type="Gene3D" id="6.10.140.2220">
    <property type="match status" value="1"/>
</dbReference>
<keyword evidence="4" id="KW-0489">Methyltransferase</keyword>
<dbReference type="InterPro" id="IPR011990">
    <property type="entry name" value="TPR-like_helical_dom_sf"/>
</dbReference>
<evidence type="ECO:0000256" key="4">
    <source>
        <dbReference type="ARBA" id="ARBA00022603"/>
    </source>
</evidence>
<dbReference type="GO" id="GO:0008170">
    <property type="term" value="F:N-methyltransferase activity"/>
    <property type="evidence" value="ECO:0007669"/>
    <property type="project" value="UniProtKB-ARBA"/>
</dbReference>
<evidence type="ECO:0000313" key="18">
    <source>
        <dbReference type="EMBL" id="KAL2740482.1"/>
    </source>
</evidence>
<dbReference type="GO" id="GO:0008276">
    <property type="term" value="F:protein methyltransferase activity"/>
    <property type="evidence" value="ECO:0007669"/>
    <property type="project" value="UniProtKB-ARBA"/>
</dbReference>
<comment type="function">
    <text evidence="12">Protein-lysine N-methyltransferase. Monomethylates PRMT5, modulating its transcriptional activity. May also act as a histone methyltransferase. Plays a critical role in cardiac development. Acts as a key epigenetic regulator of gene expression during cardiac development via its dual activities as a methyltransferase and negative regulator of HDAC1.</text>
</comment>
<dbReference type="InterPro" id="IPR052097">
    <property type="entry name" value="SET-MYND_domain_protein"/>
</dbReference>
<dbReference type="CDD" id="cd10536">
    <property type="entry name" value="SET_SMYD4"/>
    <property type="match status" value="1"/>
</dbReference>
<dbReference type="InterPro" id="IPR001214">
    <property type="entry name" value="SET_dom"/>
</dbReference>
<dbReference type="Gene3D" id="1.25.40.10">
    <property type="entry name" value="Tetratricopeptide repeat domain"/>
    <property type="match status" value="1"/>
</dbReference>
<reference evidence="18 19" key="1">
    <citation type="journal article" date="2024" name="Ann. Entomol. Soc. Am.">
        <title>Genomic analyses of the southern and eastern yellowjacket wasps (Hymenoptera: Vespidae) reveal evolutionary signatures of social life.</title>
        <authorList>
            <person name="Catto M.A."/>
            <person name="Caine P.B."/>
            <person name="Orr S.E."/>
            <person name="Hunt B.G."/>
            <person name="Goodisman M.A.D."/>
        </authorList>
    </citation>
    <scope>NUCLEOTIDE SEQUENCE [LARGE SCALE GENOMIC DNA]</scope>
    <source>
        <strain evidence="18">233</strain>
        <tissue evidence="18">Head and thorax</tissue>
    </source>
</reference>
<keyword evidence="3" id="KW-0963">Cytoplasm</keyword>
<evidence type="ECO:0000256" key="11">
    <source>
        <dbReference type="ARBA" id="ARBA00048985"/>
    </source>
</evidence>
<evidence type="ECO:0000256" key="2">
    <source>
        <dbReference type="ARBA" id="ARBA00004496"/>
    </source>
</evidence>
<keyword evidence="10" id="KW-0539">Nucleus</keyword>
<dbReference type="GO" id="GO:0008270">
    <property type="term" value="F:zinc ion binding"/>
    <property type="evidence" value="ECO:0007669"/>
    <property type="project" value="UniProtKB-KW"/>
</dbReference>
<evidence type="ECO:0000259" key="16">
    <source>
        <dbReference type="PROSITE" id="PS50280"/>
    </source>
</evidence>
<evidence type="ECO:0000256" key="13">
    <source>
        <dbReference type="ARBA" id="ARBA00093635"/>
    </source>
</evidence>
<dbReference type="GO" id="GO:0005634">
    <property type="term" value="C:nucleus"/>
    <property type="evidence" value="ECO:0007669"/>
    <property type="project" value="UniProtKB-SubCell"/>
</dbReference>
<keyword evidence="7" id="KW-0479">Metal-binding</keyword>
<name>A0ABD2C615_VESSQ</name>
<feature type="domain" description="MYND-type" evidence="17">
    <location>
        <begin position="270"/>
        <end position="309"/>
    </location>
</feature>
<proteinExistence type="predicted"/>
<comment type="subcellular location">
    <subcellularLocation>
        <location evidence="2">Cytoplasm</location>
    </subcellularLocation>
    <subcellularLocation>
        <location evidence="1">Nucleus</location>
    </subcellularLocation>
</comment>
<keyword evidence="19" id="KW-1185">Reference proteome</keyword>
<dbReference type="Gene3D" id="2.170.270.10">
    <property type="entry name" value="SET domain"/>
    <property type="match status" value="1"/>
</dbReference>
<feature type="domain" description="SET" evidence="16">
    <location>
        <begin position="218"/>
        <end position="509"/>
    </location>
</feature>
<dbReference type="AlphaFoldDB" id="A0ABD2C615"/>
<evidence type="ECO:0000256" key="14">
    <source>
        <dbReference type="ARBA" id="ARBA00093680"/>
    </source>
</evidence>
<organism evidence="18 19">
    <name type="scientific">Vespula squamosa</name>
    <name type="common">Southern yellow jacket</name>
    <name type="synonym">Wasp</name>
    <dbReference type="NCBI Taxonomy" id="30214"/>
    <lineage>
        <taxon>Eukaryota</taxon>
        <taxon>Metazoa</taxon>
        <taxon>Ecdysozoa</taxon>
        <taxon>Arthropoda</taxon>
        <taxon>Hexapoda</taxon>
        <taxon>Insecta</taxon>
        <taxon>Pterygota</taxon>
        <taxon>Neoptera</taxon>
        <taxon>Endopterygota</taxon>
        <taxon>Hymenoptera</taxon>
        <taxon>Apocrita</taxon>
        <taxon>Aculeata</taxon>
        <taxon>Vespoidea</taxon>
        <taxon>Vespidae</taxon>
        <taxon>Vespinae</taxon>
        <taxon>Vespula</taxon>
    </lineage>
</organism>